<dbReference type="AlphaFoldDB" id="A0ABD2IKY7"/>
<organism evidence="1 2">
    <name type="scientific">Heterodera schachtii</name>
    <name type="common">Sugarbeet cyst nematode worm</name>
    <name type="synonym">Tylenchus schachtii</name>
    <dbReference type="NCBI Taxonomy" id="97005"/>
    <lineage>
        <taxon>Eukaryota</taxon>
        <taxon>Metazoa</taxon>
        <taxon>Ecdysozoa</taxon>
        <taxon>Nematoda</taxon>
        <taxon>Chromadorea</taxon>
        <taxon>Rhabditida</taxon>
        <taxon>Tylenchina</taxon>
        <taxon>Tylenchomorpha</taxon>
        <taxon>Tylenchoidea</taxon>
        <taxon>Heteroderidae</taxon>
        <taxon>Heteroderinae</taxon>
        <taxon>Heterodera</taxon>
    </lineage>
</organism>
<proteinExistence type="predicted"/>
<accession>A0ABD2IKY7</accession>
<keyword evidence="2" id="KW-1185">Reference proteome</keyword>
<sequence>MHSVRGKQCKSVPGMGPLAVRSSAIPLATLCLLSVLFLDQMLGTTALRCYQTQSTLMQPVQGSPTDCPMMGLSCIKSVDYSQGLVTRACQSNNCTMMSGYSCQNTSSYPPQTFCCCYGDGCNSSLRLSSFGTFPLLLGSVFSATLTFGGAKWLKTFIDM</sequence>
<protein>
    <submittedName>
        <fullName evidence="1">Uncharacterized protein</fullName>
    </submittedName>
</protein>
<gene>
    <name evidence="1" type="ORF">niasHS_013454</name>
</gene>
<dbReference type="Proteomes" id="UP001620645">
    <property type="component" value="Unassembled WGS sequence"/>
</dbReference>
<dbReference type="EMBL" id="JBICCN010000319">
    <property type="protein sequence ID" value="KAL3077925.1"/>
    <property type="molecule type" value="Genomic_DNA"/>
</dbReference>
<evidence type="ECO:0000313" key="1">
    <source>
        <dbReference type="EMBL" id="KAL3077925.1"/>
    </source>
</evidence>
<name>A0ABD2IKY7_HETSC</name>
<dbReference type="CDD" id="cd00117">
    <property type="entry name" value="TFP"/>
    <property type="match status" value="1"/>
</dbReference>
<reference evidence="1 2" key="1">
    <citation type="submission" date="2024-10" db="EMBL/GenBank/DDBJ databases">
        <authorList>
            <person name="Kim D."/>
        </authorList>
    </citation>
    <scope>NUCLEOTIDE SEQUENCE [LARGE SCALE GENOMIC DNA]</scope>
    <source>
        <strain evidence="1">Taebaek</strain>
    </source>
</reference>
<comment type="caution">
    <text evidence="1">The sequence shown here is derived from an EMBL/GenBank/DDBJ whole genome shotgun (WGS) entry which is preliminary data.</text>
</comment>
<evidence type="ECO:0000313" key="2">
    <source>
        <dbReference type="Proteomes" id="UP001620645"/>
    </source>
</evidence>